<dbReference type="Gene3D" id="3.40.630.10">
    <property type="entry name" value="Zn peptidases"/>
    <property type="match status" value="1"/>
</dbReference>
<evidence type="ECO:0000256" key="2">
    <source>
        <dbReference type="ARBA" id="ARBA00006153"/>
    </source>
</evidence>
<dbReference type="EMBL" id="JAPZLT010000024">
    <property type="protein sequence ID" value="MCZ7912869.1"/>
    <property type="molecule type" value="Genomic_DNA"/>
</dbReference>
<gene>
    <name evidence="10" type="ORF">O9X94_26450</name>
</gene>
<dbReference type="Proteomes" id="UP001151309">
    <property type="component" value="Unassembled WGS sequence"/>
</dbReference>
<evidence type="ECO:0000313" key="11">
    <source>
        <dbReference type="Proteomes" id="UP001151309"/>
    </source>
</evidence>
<evidence type="ECO:0000313" key="10">
    <source>
        <dbReference type="EMBL" id="MCZ7912869.1"/>
    </source>
</evidence>
<evidence type="ECO:0000256" key="4">
    <source>
        <dbReference type="ARBA" id="ARBA00022723"/>
    </source>
</evidence>
<feature type="binding site" evidence="7">
    <location>
        <position position="190"/>
    </location>
    <ligand>
        <name>Zn(2+)</name>
        <dbReference type="ChEBI" id="CHEBI:29105"/>
        <label>1</label>
    </ligand>
</feature>
<feature type="domain" description="Peptidase M20 dimerisation" evidence="9">
    <location>
        <begin position="212"/>
        <end position="303"/>
    </location>
</feature>
<evidence type="ECO:0000256" key="3">
    <source>
        <dbReference type="ARBA" id="ARBA00011738"/>
    </source>
</evidence>
<proteinExistence type="inferred from homology"/>
<dbReference type="Pfam" id="PF01546">
    <property type="entry name" value="Peptidase_M20"/>
    <property type="match status" value="1"/>
</dbReference>
<protein>
    <submittedName>
        <fullName evidence="10">Zn-dependent hydrolase</fullName>
    </submittedName>
</protein>
<dbReference type="SUPFAM" id="SSF53187">
    <property type="entry name" value="Zn-dependent exopeptidases"/>
    <property type="match status" value="1"/>
</dbReference>
<keyword evidence="7" id="KW-0862">Zinc</keyword>
<dbReference type="GO" id="GO:0016813">
    <property type="term" value="F:hydrolase activity, acting on carbon-nitrogen (but not peptide) bonds, in linear amidines"/>
    <property type="evidence" value="ECO:0007669"/>
    <property type="project" value="InterPro"/>
</dbReference>
<organism evidence="10 11">
    <name type="scientific">Agrobacterium leguminum</name>
    <dbReference type="NCBI Taxonomy" id="2792015"/>
    <lineage>
        <taxon>Bacteria</taxon>
        <taxon>Pseudomonadati</taxon>
        <taxon>Pseudomonadota</taxon>
        <taxon>Alphaproteobacteria</taxon>
        <taxon>Hyphomicrobiales</taxon>
        <taxon>Rhizobiaceae</taxon>
        <taxon>Rhizobium/Agrobacterium group</taxon>
        <taxon>Agrobacterium</taxon>
    </lineage>
</organism>
<evidence type="ECO:0000256" key="6">
    <source>
        <dbReference type="ARBA" id="ARBA00023211"/>
    </source>
</evidence>
<dbReference type="SUPFAM" id="SSF55031">
    <property type="entry name" value="Bacterial exopeptidase dimerisation domain"/>
    <property type="match status" value="1"/>
</dbReference>
<dbReference type="InterPro" id="IPR011650">
    <property type="entry name" value="Peptidase_M20_dimer"/>
</dbReference>
<keyword evidence="5 10" id="KW-0378">Hydrolase</keyword>
<dbReference type="CDD" id="cd03884">
    <property type="entry name" value="M20_bAS"/>
    <property type="match status" value="1"/>
</dbReference>
<sequence length="412" mass="44549">MRRNLDASIKDIETDLDALAQITDPERPWTRRAFSPRFDEGRDYLRRRFLGEGLNVSTDAGGNLIGRREGTEPQAGTIMLGSHSDTVPDGGRFDGVAGVVVALEVARILSRRGVALRHNLAVVDFLAEEVSIFGVSCIGSRAMAGVLPQDWLRRISDGRDLATAIRDVGGKPESLEAPLADDLKAFLELHIEQGPVLEREKIALGVVTTIVGINRVEIEVKGRPDHAGTTPMGLRADALVAAARIVSEIERYATELSRGPGHFTATVGEFEISPNAANVVPGRVRMLVDIRAERAEDKEAFVSWLTGLDADGENTIEARLISANPGVQMDDGLQETLAKAADGLDTPYRKMVSGAGHDAAFMTRLCPSAMLFVPCRDGRSHCPEEWADAADLALAAEVLANTIMELDRKREG</sequence>
<dbReference type="InterPro" id="IPR002933">
    <property type="entry name" value="Peptidase_M20"/>
</dbReference>
<name>A0A9X3KK33_9HYPH</name>
<dbReference type="PIRSF" id="PIRSF001235">
    <property type="entry name" value="Amidase_carbamoylase"/>
    <property type="match status" value="1"/>
</dbReference>
<comment type="similarity">
    <text evidence="2">Belongs to the peptidase M20 family.</text>
</comment>
<evidence type="ECO:0000256" key="7">
    <source>
        <dbReference type="PIRSR" id="PIRSR001235-1"/>
    </source>
</evidence>
<dbReference type="AlphaFoldDB" id="A0A9X3KK33"/>
<accession>A0A9X3KK33</accession>
<feature type="binding site" evidence="7">
    <location>
        <position position="381"/>
    </location>
    <ligand>
        <name>Zn(2+)</name>
        <dbReference type="ChEBI" id="CHEBI:29105"/>
        <label>2</label>
    </ligand>
</feature>
<feature type="binding site" evidence="7">
    <location>
        <position position="94"/>
    </location>
    <ligand>
        <name>Zn(2+)</name>
        <dbReference type="ChEBI" id="CHEBI:29105"/>
        <label>1</label>
    </ligand>
</feature>
<evidence type="ECO:0000256" key="1">
    <source>
        <dbReference type="ARBA" id="ARBA00001936"/>
    </source>
</evidence>
<dbReference type="InterPro" id="IPR010158">
    <property type="entry name" value="Amidase_Cbmase"/>
</dbReference>
<feature type="binding site" evidence="7">
    <location>
        <position position="94"/>
    </location>
    <ligand>
        <name>Zn(2+)</name>
        <dbReference type="ChEBI" id="CHEBI:29105"/>
        <label>2</label>
    </ligand>
</feature>
<dbReference type="PANTHER" id="PTHR32494:SF19">
    <property type="entry name" value="ALLANTOATE DEIMINASE-RELATED"/>
    <property type="match status" value="1"/>
</dbReference>
<reference evidence="10" key="1">
    <citation type="submission" date="2022-12" db="EMBL/GenBank/DDBJ databases">
        <title>Draft genome sequences of 22 rhizogenic Agrobacterium biovar 1 strains, the causative agent of hairy root disease.</title>
        <authorList>
            <person name="Kim N."/>
            <person name="Vargas P."/>
            <person name="Rediers H."/>
        </authorList>
    </citation>
    <scope>NUCLEOTIDE SEQUENCE</scope>
    <source>
        <strain evidence="10">ST07.17.026</strain>
    </source>
</reference>
<dbReference type="Gene3D" id="3.30.70.360">
    <property type="match status" value="1"/>
</dbReference>
<feature type="binding site" evidence="8">
    <location>
        <position position="215"/>
    </location>
    <ligand>
        <name>allantoate</name>
        <dbReference type="ChEBI" id="CHEBI:17536"/>
    </ligand>
</feature>
<dbReference type="NCBIfam" id="TIGR01879">
    <property type="entry name" value="hydantase"/>
    <property type="match status" value="1"/>
</dbReference>
<keyword evidence="11" id="KW-1185">Reference proteome</keyword>
<dbReference type="PANTHER" id="PTHR32494">
    <property type="entry name" value="ALLANTOATE DEIMINASE-RELATED"/>
    <property type="match status" value="1"/>
</dbReference>
<dbReference type="InterPro" id="IPR001261">
    <property type="entry name" value="ArgE/DapE_CS"/>
</dbReference>
<dbReference type="Pfam" id="PF07687">
    <property type="entry name" value="M20_dimer"/>
    <property type="match status" value="1"/>
</dbReference>
<evidence type="ECO:0000256" key="8">
    <source>
        <dbReference type="PIRSR" id="PIRSR001235-2"/>
    </source>
</evidence>
<feature type="binding site" evidence="8">
    <location>
        <position position="278"/>
    </location>
    <ligand>
        <name>allantoate</name>
        <dbReference type="ChEBI" id="CHEBI:17536"/>
    </ligand>
</feature>
<dbReference type="RefSeq" id="WP_269833057.1">
    <property type="nucleotide sequence ID" value="NZ_JAPZLT010000024.1"/>
</dbReference>
<dbReference type="NCBIfam" id="NF009531">
    <property type="entry name" value="PRK12893.1-5"/>
    <property type="match status" value="1"/>
</dbReference>
<dbReference type="GO" id="GO:0046872">
    <property type="term" value="F:metal ion binding"/>
    <property type="evidence" value="ECO:0007669"/>
    <property type="project" value="UniProtKB-KW"/>
</dbReference>
<feature type="binding site" evidence="8">
    <location>
        <position position="291"/>
    </location>
    <ligand>
        <name>allantoate</name>
        <dbReference type="ChEBI" id="CHEBI:17536"/>
    </ligand>
</feature>
<comment type="cofactor">
    <cofactor evidence="1">
        <name>Mn(2+)</name>
        <dbReference type="ChEBI" id="CHEBI:29035"/>
    </cofactor>
</comment>
<comment type="caution">
    <text evidence="10">The sequence shown here is derived from an EMBL/GenBank/DDBJ whole genome shotgun (WGS) entry which is preliminary data.</text>
</comment>
<evidence type="ECO:0000256" key="5">
    <source>
        <dbReference type="ARBA" id="ARBA00022801"/>
    </source>
</evidence>
<keyword evidence="4 7" id="KW-0479">Metal-binding</keyword>
<evidence type="ECO:0000259" key="9">
    <source>
        <dbReference type="Pfam" id="PF07687"/>
    </source>
</evidence>
<comment type="cofactor">
    <cofactor evidence="7">
        <name>Zn(2+)</name>
        <dbReference type="ChEBI" id="CHEBI:29105"/>
    </cofactor>
    <text evidence="7">Binds 2 Zn(2+) ions per subunit.</text>
</comment>
<dbReference type="PROSITE" id="PS00758">
    <property type="entry name" value="ARGE_DAPE_CPG2_1"/>
    <property type="match status" value="1"/>
</dbReference>
<feature type="binding site" evidence="7">
    <location>
        <position position="129"/>
    </location>
    <ligand>
        <name>Zn(2+)</name>
        <dbReference type="ChEBI" id="CHEBI:29105"/>
        <label>2</label>
    </ligand>
</feature>
<feature type="binding site" evidence="7">
    <location>
        <position position="83"/>
    </location>
    <ligand>
        <name>Zn(2+)</name>
        <dbReference type="ChEBI" id="CHEBI:29105"/>
        <label>1</label>
    </ligand>
</feature>
<comment type="subunit">
    <text evidence="3">Homodimer.</text>
</comment>
<keyword evidence="6" id="KW-0464">Manganese</keyword>
<dbReference type="InterPro" id="IPR036264">
    <property type="entry name" value="Bact_exopeptidase_dim_dom"/>
</dbReference>